<dbReference type="InterPro" id="IPR001128">
    <property type="entry name" value="Cyt_P450"/>
</dbReference>
<dbReference type="GO" id="GO:0020037">
    <property type="term" value="F:heme binding"/>
    <property type="evidence" value="ECO:0007669"/>
    <property type="project" value="InterPro"/>
</dbReference>
<dbReference type="InterPro" id="IPR036396">
    <property type="entry name" value="Cyt_P450_sf"/>
</dbReference>
<dbReference type="GO" id="GO:0005506">
    <property type="term" value="F:iron ion binding"/>
    <property type="evidence" value="ECO:0007669"/>
    <property type="project" value="InterPro"/>
</dbReference>
<protein>
    <submittedName>
        <fullName evidence="4">Cytochrome P450</fullName>
    </submittedName>
</protein>
<evidence type="ECO:0000256" key="1">
    <source>
        <dbReference type="ARBA" id="ARBA00001971"/>
    </source>
</evidence>
<dbReference type="InterPro" id="IPR002397">
    <property type="entry name" value="Cyt_P450_B"/>
</dbReference>
<name>A0AB39XZP7_9ACTN</name>
<keyword evidence="3" id="KW-0479">Metal-binding</keyword>
<dbReference type="Pfam" id="PF00067">
    <property type="entry name" value="p450"/>
    <property type="match status" value="1"/>
</dbReference>
<dbReference type="PRINTS" id="PR00359">
    <property type="entry name" value="BP450"/>
</dbReference>
<dbReference type="SUPFAM" id="SSF48264">
    <property type="entry name" value="Cytochrome P450"/>
    <property type="match status" value="1"/>
</dbReference>
<reference evidence="4" key="1">
    <citation type="submission" date="2024-08" db="EMBL/GenBank/DDBJ databases">
        <authorList>
            <person name="Yu S.T."/>
        </authorList>
    </citation>
    <scope>NUCLEOTIDE SEQUENCE</scope>
    <source>
        <strain evidence="4">R33</strain>
    </source>
</reference>
<organism evidence="4">
    <name type="scientific">Streptomyces sp. R33</name>
    <dbReference type="NCBI Taxonomy" id="3238629"/>
    <lineage>
        <taxon>Bacteria</taxon>
        <taxon>Bacillati</taxon>
        <taxon>Actinomycetota</taxon>
        <taxon>Actinomycetes</taxon>
        <taxon>Kitasatosporales</taxon>
        <taxon>Streptomycetaceae</taxon>
        <taxon>Streptomyces</taxon>
    </lineage>
</organism>
<dbReference type="PANTHER" id="PTHR24305:SF166">
    <property type="entry name" value="CYTOCHROME P450 12A4, MITOCHONDRIAL-RELATED"/>
    <property type="match status" value="1"/>
</dbReference>
<dbReference type="AlphaFoldDB" id="A0AB39XZP7"/>
<keyword evidence="3" id="KW-0408">Iron</keyword>
<dbReference type="PANTHER" id="PTHR24305">
    <property type="entry name" value="CYTOCHROME P450"/>
    <property type="match status" value="1"/>
</dbReference>
<dbReference type="GO" id="GO:0004497">
    <property type="term" value="F:monooxygenase activity"/>
    <property type="evidence" value="ECO:0007669"/>
    <property type="project" value="UniProtKB-KW"/>
</dbReference>
<proteinExistence type="inferred from homology"/>
<evidence type="ECO:0000256" key="3">
    <source>
        <dbReference type="RuleBase" id="RU000461"/>
    </source>
</evidence>
<dbReference type="PROSITE" id="PS00086">
    <property type="entry name" value="CYTOCHROME_P450"/>
    <property type="match status" value="1"/>
</dbReference>
<keyword evidence="3" id="KW-0349">Heme</keyword>
<comment type="similarity">
    <text evidence="2 3">Belongs to the cytochrome P450 family.</text>
</comment>
<gene>
    <name evidence="4" type="ORF">AB5J51_10340</name>
</gene>
<dbReference type="GO" id="GO:0016705">
    <property type="term" value="F:oxidoreductase activity, acting on paired donors, with incorporation or reduction of molecular oxygen"/>
    <property type="evidence" value="ECO:0007669"/>
    <property type="project" value="InterPro"/>
</dbReference>
<sequence length="148" mass="16352">MAKEALRLYPPLWLLERTVDRPTRLAGYPLRPGQRVAVSPFVLQRDPRHYDRPAAFRPERWTERPATPLPKYAFMPFGGGPRTCLGAHFAMVAMVTATATATVVARHRVTRAEGTTPVFSTRTILQPGGLTLDVAARTPVRHPQGVSG</sequence>
<evidence type="ECO:0000313" key="4">
    <source>
        <dbReference type="EMBL" id="XDV63305.1"/>
    </source>
</evidence>
<comment type="cofactor">
    <cofactor evidence="1">
        <name>heme</name>
        <dbReference type="ChEBI" id="CHEBI:30413"/>
    </cofactor>
</comment>
<accession>A0AB39XZP7</accession>
<keyword evidence="3" id="KW-0560">Oxidoreductase</keyword>
<dbReference type="InterPro" id="IPR050121">
    <property type="entry name" value="Cytochrome_P450_monoxygenase"/>
</dbReference>
<dbReference type="InterPro" id="IPR017972">
    <property type="entry name" value="Cyt_P450_CS"/>
</dbReference>
<dbReference type="EMBL" id="CP165727">
    <property type="protein sequence ID" value="XDV63305.1"/>
    <property type="molecule type" value="Genomic_DNA"/>
</dbReference>
<dbReference type="Gene3D" id="1.10.630.10">
    <property type="entry name" value="Cytochrome P450"/>
    <property type="match status" value="1"/>
</dbReference>
<keyword evidence="3" id="KW-0503">Monooxygenase</keyword>
<dbReference type="RefSeq" id="WP_369777504.1">
    <property type="nucleotide sequence ID" value="NZ_CP165727.1"/>
</dbReference>
<evidence type="ECO:0000256" key="2">
    <source>
        <dbReference type="ARBA" id="ARBA00010617"/>
    </source>
</evidence>